<dbReference type="Gene3D" id="1.20.1560.10">
    <property type="entry name" value="ABC transporter type 1, transmembrane domain"/>
    <property type="match status" value="2"/>
</dbReference>
<dbReference type="PRINTS" id="PR01225">
    <property type="entry name" value="EXPANSNFAMLY"/>
</dbReference>
<evidence type="ECO:0000256" key="2">
    <source>
        <dbReference type="ARBA" id="ARBA00007577"/>
    </source>
</evidence>
<dbReference type="GO" id="GO:0009653">
    <property type="term" value="P:anatomical structure morphogenesis"/>
    <property type="evidence" value="ECO:0007669"/>
    <property type="project" value="UniProtKB-ARBA"/>
</dbReference>
<dbReference type="PROSITE" id="PS50843">
    <property type="entry name" value="EXPANSIN_CBD"/>
    <property type="match status" value="1"/>
</dbReference>
<dbReference type="PANTHER" id="PTHR24222:SF50">
    <property type="entry name" value="ABC TRANSPORTER B FAMILY MEMBER 9-LIKE ISOFORM X2"/>
    <property type="match status" value="1"/>
</dbReference>
<comment type="similarity">
    <text evidence="2">Belongs to the ABC transporter superfamily. ABCB family. Multidrug resistance exporter (TC 3.A.1.201) subfamily.</text>
</comment>
<gene>
    <name evidence="18" type="ORF">CQW23_04206</name>
</gene>
<feature type="transmembrane region" description="Helical" evidence="13">
    <location>
        <begin position="22"/>
        <end position="45"/>
    </location>
</feature>
<dbReference type="InterPro" id="IPR003593">
    <property type="entry name" value="AAA+_ATPase"/>
</dbReference>
<dbReference type="InterPro" id="IPR009009">
    <property type="entry name" value="RlpA-like_DPBB"/>
</dbReference>
<keyword evidence="7" id="KW-0067">ATP-binding</keyword>
<dbReference type="Pfam" id="PF01357">
    <property type="entry name" value="Expansin_C"/>
    <property type="match status" value="1"/>
</dbReference>
<dbReference type="PROSITE" id="PS00211">
    <property type="entry name" value="ABC_TRANSPORTER_1"/>
    <property type="match status" value="2"/>
</dbReference>
<dbReference type="Proteomes" id="UP000224567">
    <property type="component" value="Unassembled WGS sequence"/>
</dbReference>
<dbReference type="AlphaFoldDB" id="A0A2G2XE24"/>
<dbReference type="InterPro" id="IPR005795">
    <property type="entry name" value="LolPI"/>
</dbReference>
<keyword evidence="4 13" id="KW-0812">Transmembrane</keyword>
<protein>
    <submittedName>
        <fullName evidence="18">ABC transporter B family member 7</fullName>
    </submittedName>
</protein>
<dbReference type="InterPro" id="IPR039421">
    <property type="entry name" value="Type_1_exporter"/>
</dbReference>
<dbReference type="GO" id="GO:0005576">
    <property type="term" value="C:extracellular region"/>
    <property type="evidence" value="ECO:0007669"/>
    <property type="project" value="InterPro"/>
</dbReference>
<dbReference type="InterPro" id="IPR027417">
    <property type="entry name" value="P-loop_NTPase"/>
</dbReference>
<feature type="domain" description="Expansin-like EG45" evidence="14">
    <location>
        <begin position="1033"/>
        <end position="1146"/>
    </location>
</feature>
<keyword evidence="8 13" id="KW-1133">Transmembrane helix</keyword>
<comment type="similarity">
    <text evidence="11">Belongs to the expansin family.</text>
</comment>
<dbReference type="CDD" id="cd18578">
    <property type="entry name" value="ABC_6TM_Pgp_ABCB1_D2_like"/>
    <property type="match status" value="1"/>
</dbReference>
<dbReference type="CDD" id="cd18577">
    <property type="entry name" value="ABC_6TM_Pgp_ABCB1_D1_like"/>
    <property type="match status" value="1"/>
</dbReference>
<name>A0A2G2XE24_CAPBA</name>
<dbReference type="Pfam" id="PF00005">
    <property type="entry name" value="ABC_tran"/>
    <property type="match status" value="2"/>
</dbReference>
<evidence type="ECO:0000256" key="8">
    <source>
        <dbReference type="ARBA" id="ARBA00022989"/>
    </source>
</evidence>
<dbReference type="InterPro" id="IPR017871">
    <property type="entry name" value="ABC_transporter-like_CS"/>
</dbReference>
<evidence type="ECO:0000313" key="19">
    <source>
        <dbReference type="Proteomes" id="UP000224567"/>
    </source>
</evidence>
<dbReference type="InterPro" id="IPR011527">
    <property type="entry name" value="ABC1_TM_dom"/>
</dbReference>
<dbReference type="OrthoDB" id="6500128at2759"/>
<dbReference type="InterPro" id="IPR036908">
    <property type="entry name" value="RlpA-like_sf"/>
</dbReference>
<keyword evidence="3" id="KW-0813">Transport</keyword>
<dbReference type="InterPro" id="IPR003439">
    <property type="entry name" value="ABC_transporter-like_ATP-bd"/>
</dbReference>
<dbReference type="InterPro" id="IPR007118">
    <property type="entry name" value="Expan_Lol_pI"/>
</dbReference>
<dbReference type="PRINTS" id="PR00829">
    <property type="entry name" value="LOLP1ALLERGN"/>
</dbReference>
<evidence type="ECO:0000259" key="17">
    <source>
        <dbReference type="PROSITE" id="PS50929"/>
    </source>
</evidence>
<dbReference type="GO" id="GO:0005886">
    <property type="term" value="C:plasma membrane"/>
    <property type="evidence" value="ECO:0007669"/>
    <property type="project" value="UniProtKB-SubCell"/>
</dbReference>
<evidence type="ECO:0000256" key="12">
    <source>
        <dbReference type="SAM" id="MobiDB-lite"/>
    </source>
</evidence>
<reference evidence="19" key="2">
    <citation type="journal article" date="2017" name="J. Anim. Genet.">
        <title>Multiple reference genome sequences of hot pepper reveal the massive evolution of plant disease resistance genes by retroduplication.</title>
        <authorList>
            <person name="Kim S."/>
            <person name="Park J."/>
            <person name="Yeom S.-I."/>
            <person name="Kim Y.-M."/>
            <person name="Seo E."/>
            <person name="Kim K.-T."/>
            <person name="Kim M.-S."/>
            <person name="Lee J.M."/>
            <person name="Cheong K."/>
            <person name="Shin H.-S."/>
            <person name="Kim S.-B."/>
            <person name="Han K."/>
            <person name="Lee J."/>
            <person name="Park M."/>
            <person name="Lee H.-A."/>
            <person name="Lee H.-Y."/>
            <person name="Lee Y."/>
            <person name="Oh S."/>
            <person name="Lee J.H."/>
            <person name="Choi E."/>
            <person name="Choi E."/>
            <person name="Lee S.E."/>
            <person name="Jeon J."/>
            <person name="Kim H."/>
            <person name="Choi G."/>
            <person name="Song H."/>
            <person name="Lee J."/>
            <person name="Lee S.-C."/>
            <person name="Kwon J.-K."/>
            <person name="Lee H.-Y."/>
            <person name="Koo N."/>
            <person name="Hong Y."/>
            <person name="Kim R.W."/>
            <person name="Kang W.-H."/>
            <person name="Huh J.H."/>
            <person name="Kang B.-C."/>
            <person name="Yang T.-J."/>
            <person name="Lee Y.-H."/>
            <person name="Bennetzen J.L."/>
            <person name="Choi D."/>
        </authorList>
    </citation>
    <scope>NUCLEOTIDE SEQUENCE [LARGE SCALE GENOMIC DNA]</scope>
    <source>
        <strain evidence="19">cv. PBC81</strain>
    </source>
</reference>
<feature type="transmembrane region" description="Helical" evidence="13">
    <location>
        <begin position="200"/>
        <end position="224"/>
    </location>
</feature>
<feature type="transmembrane region" description="Helical" evidence="13">
    <location>
        <begin position="778"/>
        <end position="797"/>
    </location>
</feature>
<dbReference type="InterPro" id="IPR036749">
    <property type="entry name" value="Expansin_CBD_sf"/>
</dbReference>
<dbReference type="InterPro" id="IPR036640">
    <property type="entry name" value="ABC1_TM_sf"/>
</dbReference>
<accession>A0A2G2XE24</accession>
<evidence type="ECO:0000256" key="13">
    <source>
        <dbReference type="SAM" id="Phobius"/>
    </source>
</evidence>
<dbReference type="PROSITE" id="PS50929">
    <property type="entry name" value="ABC_TM1F"/>
    <property type="match status" value="2"/>
</dbReference>
<dbReference type="SUPFAM" id="SSF49590">
    <property type="entry name" value="PHL pollen allergen"/>
    <property type="match status" value="1"/>
</dbReference>
<dbReference type="STRING" id="33114.A0A2G2XE24"/>
<evidence type="ECO:0000259" key="14">
    <source>
        <dbReference type="PROSITE" id="PS50842"/>
    </source>
</evidence>
<dbReference type="SUPFAM" id="SSF52540">
    <property type="entry name" value="P-loop containing nucleoside triphosphate hydrolases"/>
    <property type="match status" value="2"/>
</dbReference>
<feature type="domain" description="Expansin-like CBD" evidence="15">
    <location>
        <begin position="1158"/>
        <end position="1242"/>
    </location>
</feature>
<dbReference type="Pfam" id="PF03330">
    <property type="entry name" value="DPBB_1"/>
    <property type="match status" value="1"/>
</dbReference>
<dbReference type="GO" id="GO:0140359">
    <property type="term" value="F:ABC-type transporter activity"/>
    <property type="evidence" value="ECO:0007669"/>
    <property type="project" value="InterPro"/>
</dbReference>
<feature type="transmembrane region" description="Helical" evidence="13">
    <location>
        <begin position="740"/>
        <end position="766"/>
    </location>
</feature>
<evidence type="ECO:0000259" key="16">
    <source>
        <dbReference type="PROSITE" id="PS50893"/>
    </source>
</evidence>
<evidence type="ECO:0000256" key="6">
    <source>
        <dbReference type="ARBA" id="ARBA00022741"/>
    </source>
</evidence>
<feature type="domain" description="ABC transmembrane type-1" evidence="17">
    <location>
        <begin position="624"/>
        <end position="804"/>
    </location>
</feature>
<feature type="region of interest" description="Disordered" evidence="12">
    <location>
        <begin position="586"/>
        <end position="605"/>
    </location>
</feature>
<reference evidence="18 19" key="1">
    <citation type="journal article" date="2017" name="Genome Biol.">
        <title>New reference genome sequences of hot pepper reveal the massive evolution of plant disease-resistance genes by retroduplication.</title>
        <authorList>
            <person name="Kim S."/>
            <person name="Park J."/>
            <person name="Yeom S.I."/>
            <person name="Kim Y.M."/>
            <person name="Seo E."/>
            <person name="Kim K.T."/>
            <person name="Kim M.S."/>
            <person name="Lee J.M."/>
            <person name="Cheong K."/>
            <person name="Shin H.S."/>
            <person name="Kim S.B."/>
            <person name="Han K."/>
            <person name="Lee J."/>
            <person name="Park M."/>
            <person name="Lee H.A."/>
            <person name="Lee H.Y."/>
            <person name="Lee Y."/>
            <person name="Oh S."/>
            <person name="Lee J.H."/>
            <person name="Choi E."/>
            <person name="Choi E."/>
            <person name="Lee S.E."/>
            <person name="Jeon J."/>
            <person name="Kim H."/>
            <person name="Choi G."/>
            <person name="Song H."/>
            <person name="Lee J."/>
            <person name="Lee S.C."/>
            <person name="Kwon J.K."/>
            <person name="Lee H.Y."/>
            <person name="Koo N."/>
            <person name="Hong Y."/>
            <person name="Kim R.W."/>
            <person name="Kang W.H."/>
            <person name="Huh J.H."/>
            <person name="Kang B.C."/>
            <person name="Yang T.J."/>
            <person name="Lee Y.H."/>
            <person name="Bennetzen J.L."/>
            <person name="Choi D."/>
        </authorList>
    </citation>
    <scope>NUCLEOTIDE SEQUENCE [LARGE SCALE GENOMIC DNA]</scope>
    <source>
        <strain evidence="19">cv. PBC81</strain>
    </source>
</reference>
<evidence type="ECO:0000256" key="5">
    <source>
        <dbReference type="ARBA" id="ARBA00022737"/>
    </source>
</evidence>
<keyword evidence="9 13" id="KW-0472">Membrane</keyword>
<dbReference type="Gene3D" id="3.40.50.300">
    <property type="entry name" value="P-loop containing nucleotide triphosphate hydrolases"/>
    <property type="match status" value="3"/>
</dbReference>
<comment type="caution">
    <text evidence="18">The sequence shown here is derived from an EMBL/GenBank/DDBJ whole genome shotgun (WGS) entry which is preliminary data.</text>
</comment>
<evidence type="ECO:0000256" key="10">
    <source>
        <dbReference type="ARBA" id="ARBA00023180"/>
    </source>
</evidence>
<feature type="transmembrane region" description="Helical" evidence="13">
    <location>
        <begin position="122"/>
        <end position="145"/>
    </location>
</feature>
<dbReference type="PROSITE" id="PS50842">
    <property type="entry name" value="EXPANSIN_EG45"/>
    <property type="match status" value="1"/>
</dbReference>
<dbReference type="SUPFAM" id="SSF90123">
    <property type="entry name" value="ABC transporter transmembrane region"/>
    <property type="match status" value="2"/>
</dbReference>
<dbReference type="PROSITE" id="PS50893">
    <property type="entry name" value="ABC_TRANSPORTER_2"/>
    <property type="match status" value="2"/>
</dbReference>
<evidence type="ECO:0000259" key="15">
    <source>
        <dbReference type="PROSITE" id="PS50843"/>
    </source>
</evidence>
<proteinExistence type="inferred from homology"/>
<comment type="subcellular location">
    <subcellularLocation>
        <location evidence="1">Cell membrane</location>
        <topology evidence="1">Multi-pass membrane protein</topology>
    </subcellularLocation>
</comment>
<dbReference type="Gene3D" id="2.40.40.10">
    <property type="entry name" value="RlpA-like domain"/>
    <property type="match status" value="1"/>
</dbReference>
<dbReference type="SUPFAM" id="SSF50685">
    <property type="entry name" value="Barwin-like endoglucanases"/>
    <property type="match status" value="1"/>
</dbReference>
<feature type="transmembrane region" description="Helical" evidence="13">
    <location>
        <begin position="98"/>
        <end position="116"/>
    </location>
</feature>
<dbReference type="SMART" id="SM00837">
    <property type="entry name" value="DPBB_1"/>
    <property type="match status" value="1"/>
</dbReference>
<evidence type="ECO:0000256" key="7">
    <source>
        <dbReference type="ARBA" id="ARBA00022840"/>
    </source>
</evidence>
<feature type="transmembrane region" description="Helical" evidence="13">
    <location>
        <begin position="650"/>
        <end position="674"/>
    </location>
</feature>
<evidence type="ECO:0000256" key="3">
    <source>
        <dbReference type="ARBA" id="ARBA00022448"/>
    </source>
</evidence>
<dbReference type="GO" id="GO:0016887">
    <property type="term" value="F:ATP hydrolysis activity"/>
    <property type="evidence" value="ECO:0007669"/>
    <property type="project" value="InterPro"/>
</dbReference>
<feature type="domain" description="ABC transporter" evidence="16">
    <location>
        <begin position="839"/>
        <end position="1031"/>
    </location>
</feature>
<evidence type="ECO:0000313" key="18">
    <source>
        <dbReference type="EMBL" id="PHT55720.1"/>
    </source>
</evidence>
<keyword evidence="19" id="KW-1185">Reference proteome</keyword>
<dbReference type="PANTHER" id="PTHR24222">
    <property type="entry name" value="ABC TRANSPORTER B FAMILY"/>
    <property type="match status" value="1"/>
</dbReference>
<dbReference type="GO" id="GO:0005524">
    <property type="term" value="F:ATP binding"/>
    <property type="evidence" value="ECO:0007669"/>
    <property type="project" value="UniProtKB-KW"/>
</dbReference>
<feature type="domain" description="ABC transporter" evidence="16">
    <location>
        <begin position="300"/>
        <end position="536"/>
    </location>
</feature>
<dbReference type="Pfam" id="PF00664">
    <property type="entry name" value="ABC_membrane"/>
    <property type="match status" value="2"/>
</dbReference>
<keyword evidence="6" id="KW-0547">Nucleotide-binding</keyword>
<keyword evidence="10" id="KW-0325">Glycoprotein</keyword>
<dbReference type="Gene3D" id="2.60.40.760">
    <property type="entry name" value="Expansin, cellulose-binding-like domain"/>
    <property type="match status" value="1"/>
</dbReference>
<dbReference type="CDD" id="cd03249">
    <property type="entry name" value="ABC_MTABC3_MDL1_MDL2"/>
    <property type="match status" value="1"/>
</dbReference>
<keyword evidence="5" id="KW-0677">Repeat</keyword>
<sequence>MINSFGAASSSNQVLHKVSKVAIYYVYLAIGSGIASFLQMSCWMVTGERQATRIRGLYLKTILRQDIGFSDTETTTGEVIGRVSGDTILIQDALGDKVGKFIQLLTTFVGGFIVAFTKGWLLSLVLISCIPVLLISGGATGLVMCKLSSRAQVAYAQAGNVVEQTVGAIRTVAAFNGEKLAINKYDNTLKIAYAFTVQQGFVSGVGLGTFLLILLSTYGLTIWYGSKLIIEKGYHGGDVINVLMAIMMGGISLGQATPSLTAFAAGQAAAYKMFETINRKPLIDSSDTSGIVLEDIKGEIELKDVYFSYPDRQDVKIFSGFSLVVPSGKTVALVGQSGSGKSTIISLLERFYDLEVGEVLIDGVNLKKYQLKWLRQQMGLVSQEPILFATTIKENISYGKENATEEEINAAFELANAANFISKLPQGLDTTVGEHGTQLSGGQKQRLAIARAILKNPKILLLDEATSALDAESERIVQEALEKVMVKRTTVVVAHRLTTFRNADLIAVLHAGKLLEQGNHDKLAQDPDGAYSQLLRMQEGKGCDEEKNMIMKNIDSDKINITMDLDNNLSSYPVWGMTYIHESEIGDGDKKKDDKQNSENRKKVPIRRLSELNKPELPGAMGGRLSTDASTVRTVVGDALALIVQNTATALGGLVIVFTANWILAIVILLLLLLTSVPGFLQSKLYSADHKVRYDEAGQIANDAVGSIRTVASFCAEEKVMDMYQKKCEGPMKKGVKIGIVIGASLGFGSFTLHCTVAFCFFIGSVLIEHRLATFDQVFKVFFAWTLAAVGITQSMAMSPNINKAKDSITSIFDILDRKPKIDSTSDVGTTLNFVGGDIELKHVSFRYPTRPDIQIFKDLCLSIPSGKTVALVGESGSGKSTVISLIERFYNPESGEIHLDGVEIKQFKLRWLRQQMGLPQGYDTSVGERGIQLSGGQKQRIAIARAILKDPKFLLLDEATSALDAESEHTVQEALDRVMVNRKTVVVAHRLTTIKGADVIAVVKNGVIAEKGRHDVLMNIEDGVYASLVALSGACGLENDVVGAPYNAMITAGNQALFKQGSGCGACYQVMCTQTQNSHCSGNPITVTLTDECPGAGACNNDPVHFDLSGIAYGKLAKSGEAAQLHNAGRIPIFYKRVACNYNSNILFKVDKGSNPNFFAVVSEAVNGDGDLSLVEIKTGGASTTAWTPMKRMIGSTWNVGIQPNTQNPPFSLRLTSSTKKSVIAQNVIPPGWQPRSVYKSNVNFPSQL</sequence>
<dbReference type="SMART" id="SM00382">
    <property type="entry name" value="AAA"/>
    <property type="match status" value="2"/>
</dbReference>
<evidence type="ECO:0000256" key="9">
    <source>
        <dbReference type="ARBA" id="ARBA00023136"/>
    </source>
</evidence>
<dbReference type="InterPro" id="IPR007117">
    <property type="entry name" value="Expansin_CBD"/>
</dbReference>
<evidence type="ECO:0000256" key="11">
    <source>
        <dbReference type="RuleBase" id="RU003460"/>
    </source>
</evidence>
<evidence type="ECO:0000256" key="1">
    <source>
        <dbReference type="ARBA" id="ARBA00004651"/>
    </source>
</evidence>
<feature type="domain" description="ABC transmembrane type-1" evidence="17">
    <location>
        <begin position="1"/>
        <end position="265"/>
    </location>
</feature>
<dbReference type="EMBL" id="MLFT02000002">
    <property type="protein sequence ID" value="PHT55720.1"/>
    <property type="molecule type" value="Genomic_DNA"/>
</dbReference>
<dbReference type="FunFam" id="3.40.50.300:FF:000066">
    <property type="entry name" value="ABC transporter B family member 1"/>
    <property type="match status" value="1"/>
</dbReference>
<organism evidence="18 19">
    <name type="scientific">Capsicum baccatum</name>
    <name type="common">Peruvian pepper</name>
    <dbReference type="NCBI Taxonomy" id="33114"/>
    <lineage>
        <taxon>Eukaryota</taxon>
        <taxon>Viridiplantae</taxon>
        <taxon>Streptophyta</taxon>
        <taxon>Embryophyta</taxon>
        <taxon>Tracheophyta</taxon>
        <taxon>Spermatophyta</taxon>
        <taxon>Magnoliopsida</taxon>
        <taxon>eudicotyledons</taxon>
        <taxon>Gunneridae</taxon>
        <taxon>Pentapetalae</taxon>
        <taxon>asterids</taxon>
        <taxon>lamiids</taxon>
        <taxon>Solanales</taxon>
        <taxon>Solanaceae</taxon>
        <taxon>Solanoideae</taxon>
        <taxon>Capsiceae</taxon>
        <taxon>Capsicum</taxon>
    </lineage>
</organism>
<evidence type="ECO:0000256" key="4">
    <source>
        <dbReference type="ARBA" id="ARBA00022692"/>
    </source>
</evidence>
<dbReference type="InterPro" id="IPR007112">
    <property type="entry name" value="Expansin/allergen_DPBB_dom"/>
</dbReference>